<evidence type="ECO:0000259" key="1">
    <source>
        <dbReference type="PROSITE" id="PS51061"/>
    </source>
</evidence>
<protein>
    <recommendedName>
        <fullName evidence="1">R3H domain-containing protein</fullName>
    </recommendedName>
</protein>
<accession>A0A177AZF3</accession>
<dbReference type="InterPro" id="IPR036867">
    <property type="entry name" value="R3H_dom_sf"/>
</dbReference>
<name>A0A177AZF3_9BILA</name>
<dbReference type="Gene3D" id="3.30.70.330">
    <property type="match status" value="1"/>
</dbReference>
<evidence type="ECO:0000313" key="3">
    <source>
        <dbReference type="Proteomes" id="UP000078046"/>
    </source>
</evidence>
<proteinExistence type="predicted"/>
<dbReference type="PANTHER" id="PTHR21678">
    <property type="entry name" value="GROWTH INHIBITION AND DIFFERENTIATION RELATED PROTEIN 88"/>
    <property type="match status" value="1"/>
</dbReference>
<keyword evidence="3" id="KW-1185">Reference proteome</keyword>
<dbReference type="Pfam" id="PF01424">
    <property type="entry name" value="R3H"/>
    <property type="match status" value="1"/>
</dbReference>
<feature type="domain" description="R3H" evidence="1">
    <location>
        <begin position="2"/>
        <end position="67"/>
    </location>
</feature>
<dbReference type="Gene3D" id="3.30.1370.50">
    <property type="entry name" value="R3H-like domain"/>
    <property type="match status" value="1"/>
</dbReference>
<evidence type="ECO:0000313" key="2">
    <source>
        <dbReference type="EMBL" id="OAF67385.1"/>
    </source>
</evidence>
<dbReference type="InterPro" id="IPR039884">
    <property type="entry name" value="R3HC1/R3HCL"/>
</dbReference>
<dbReference type="InterPro" id="IPR012677">
    <property type="entry name" value="Nucleotide-bd_a/b_plait_sf"/>
</dbReference>
<dbReference type="PROSITE" id="PS51061">
    <property type="entry name" value="R3H"/>
    <property type="match status" value="1"/>
</dbReference>
<comment type="caution">
    <text evidence="2">The sequence shown here is derived from an EMBL/GenBank/DDBJ whole genome shotgun (WGS) entry which is preliminary data.</text>
</comment>
<reference evidence="2 3" key="1">
    <citation type="submission" date="2016-04" db="EMBL/GenBank/DDBJ databases">
        <title>The genome of Intoshia linei affirms orthonectids as highly simplified spiralians.</title>
        <authorList>
            <person name="Mikhailov K.V."/>
            <person name="Slusarev G.S."/>
            <person name="Nikitin M.A."/>
            <person name="Logacheva M.D."/>
            <person name="Penin A."/>
            <person name="Aleoshin V."/>
            <person name="Panchin Y.V."/>
        </authorList>
    </citation>
    <scope>NUCLEOTIDE SEQUENCE [LARGE SCALE GENOMIC DNA]</scope>
    <source>
        <strain evidence="2">Intl2013</strain>
        <tissue evidence="2">Whole animal</tissue>
    </source>
</reference>
<gene>
    <name evidence="2" type="ORF">A3Q56_04904</name>
</gene>
<dbReference type="OrthoDB" id="5418203at2759"/>
<sequence length="294" mass="34998">MNHFKNDIEMEINCFLENAPCSSILIFQPLSPANRFYVHKIISTIQNLESKSIGFGNDRRAIVIKRYLCHDELGKNYLDQEKIQTNIYQRDFDSNNYDNISDAKTYESVRKFTQYLYPDYINPEYFLEIYNEFQQFSFYRTKLDLKKYEDITVQHATCTINPYDRLIEIYDFPKSFVSQDILSQFEDFKEKNVYVRWVDDNHAIGIFSAVIYAKKAVQIEYDKMKVRMLSKGTYESQKRASDLSLVKSLPNKERPKTNTLLIRSIIGQKIGNKNFRKTKGYQKDLEDYNNYRKN</sequence>
<dbReference type="InterPro" id="IPR001374">
    <property type="entry name" value="R3H_dom"/>
</dbReference>
<dbReference type="SUPFAM" id="SSF82708">
    <property type="entry name" value="R3H domain"/>
    <property type="match status" value="1"/>
</dbReference>
<dbReference type="GO" id="GO:0003676">
    <property type="term" value="F:nucleic acid binding"/>
    <property type="evidence" value="ECO:0007669"/>
    <property type="project" value="UniProtKB-UniRule"/>
</dbReference>
<dbReference type="AlphaFoldDB" id="A0A177AZF3"/>
<dbReference type="PANTHER" id="PTHR21678:SF0">
    <property type="entry name" value="C3H1-TYPE DOMAIN-CONTAINING PROTEIN"/>
    <property type="match status" value="1"/>
</dbReference>
<organism evidence="2 3">
    <name type="scientific">Intoshia linei</name>
    <dbReference type="NCBI Taxonomy" id="1819745"/>
    <lineage>
        <taxon>Eukaryota</taxon>
        <taxon>Metazoa</taxon>
        <taxon>Spiralia</taxon>
        <taxon>Lophotrochozoa</taxon>
        <taxon>Mesozoa</taxon>
        <taxon>Orthonectida</taxon>
        <taxon>Rhopaluridae</taxon>
        <taxon>Intoshia</taxon>
    </lineage>
</organism>
<dbReference type="Proteomes" id="UP000078046">
    <property type="component" value="Unassembled WGS sequence"/>
</dbReference>
<dbReference type="EMBL" id="LWCA01000674">
    <property type="protein sequence ID" value="OAF67385.1"/>
    <property type="molecule type" value="Genomic_DNA"/>
</dbReference>